<evidence type="ECO:0000313" key="1">
    <source>
        <dbReference type="EMBL" id="OKL50609.1"/>
    </source>
</evidence>
<dbReference type="Proteomes" id="UP000186465">
    <property type="component" value="Unassembled WGS sequence"/>
</dbReference>
<dbReference type="STRING" id="156892.BM477_01230"/>
<evidence type="ECO:0008006" key="3">
    <source>
        <dbReference type="Google" id="ProtNLM"/>
    </source>
</evidence>
<dbReference type="EMBL" id="MPDM01000001">
    <property type="protein sequence ID" value="OKL50609.1"/>
    <property type="molecule type" value="Genomic_DNA"/>
</dbReference>
<sequence length="515" mass="57350">MERLEGFYFDNPWFMVTFVRGFSNLAGAGSLTIRTVLSALQQLQYSQRREVVLDSLQTTGYRSFMAAYLTLGTAMGYFRGGPVHVRLIRHNDRSLRVLNEPPFIPPAGEDSAHEGGLWPEQDQLASAVEALEAIEAEGESSDYSQERAERAKRKVLRKLHAAKGLAGPTQPAVFSLHRVKPPRTLADTLTDLDDLYWSASAGMVMKVVAIGEFPHYRWVVIAPGTDHMAATTIANPADTESNIREMLDLRSAARAGVERALNSAMEALEVPVELRQQQQILMVGHSQSGVTAHALAAEPLYEARISHVLTIGSPSRGISLPYGVRSVSVEHIQDCIPWMDGLDETQIDGRVMVRRSLDKPRRNPLHYAHAVSTYLDTVKLLEKETERKLKLFRAGKGRLDRVTKEVLALQAMLPRPDEPTQVLFYEIAQEVLEWAPLRQVKENWISQLVPDADAMVAALVERSVFDPAGVERELDEDAREALEWAVQVRQARQGSLEVLEAEENSTIVSEGSDES</sequence>
<keyword evidence="2" id="KW-1185">Reference proteome</keyword>
<dbReference type="Gene3D" id="3.40.50.1820">
    <property type="entry name" value="alpha/beta hydrolase"/>
    <property type="match status" value="1"/>
</dbReference>
<dbReference type="AlphaFoldDB" id="A0A1Q5PSW9"/>
<gene>
    <name evidence="1" type="ORF">BM477_01230</name>
</gene>
<organism evidence="1 2">
    <name type="scientific">Boudabousia marimammalium</name>
    <dbReference type="NCBI Taxonomy" id="156892"/>
    <lineage>
        <taxon>Bacteria</taxon>
        <taxon>Bacillati</taxon>
        <taxon>Actinomycetota</taxon>
        <taxon>Actinomycetes</taxon>
        <taxon>Actinomycetales</taxon>
        <taxon>Actinomycetaceae</taxon>
        <taxon>Boudabousia</taxon>
    </lineage>
</organism>
<protein>
    <recommendedName>
        <fullName evidence="3">Alpha/beta hydrolase</fullName>
    </recommendedName>
</protein>
<accession>A0A1Q5PSW9</accession>
<name>A0A1Q5PSW9_9ACTO</name>
<reference evidence="2" key="1">
    <citation type="submission" date="2016-11" db="EMBL/GenBank/DDBJ databases">
        <title>Actinomyces gypaetusis sp. nov. isolated from Gypaetus barbatus in Qinghai Tibet Plateau China.</title>
        <authorList>
            <person name="Meng X."/>
        </authorList>
    </citation>
    <scope>NUCLEOTIDE SEQUENCE [LARGE SCALE GENOMIC DNA]</scope>
    <source>
        <strain evidence="2">DSM 15383</strain>
    </source>
</reference>
<dbReference type="SUPFAM" id="SSF53474">
    <property type="entry name" value="alpha/beta-Hydrolases"/>
    <property type="match status" value="1"/>
</dbReference>
<comment type="caution">
    <text evidence="1">The sequence shown here is derived from an EMBL/GenBank/DDBJ whole genome shotgun (WGS) entry which is preliminary data.</text>
</comment>
<evidence type="ECO:0000313" key="2">
    <source>
        <dbReference type="Proteomes" id="UP000186465"/>
    </source>
</evidence>
<dbReference type="InterPro" id="IPR029058">
    <property type="entry name" value="AB_hydrolase_fold"/>
</dbReference>
<proteinExistence type="predicted"/>